<feature type="signal peptide" evidence="2">
    <location>
        <begin position="1"/>
        <end position="19"/>
    </location>
</feature>
<name>A0ABU0HYA7_9HYPH</name>
<evidence type="ECO:0000313" key="4">
    <source>
        <dbReference type="Proteomes" id="UP001231124"/>
    </source>
</evidence>
<keyword evidence="2" id="KW-0732">Signal</keyword>
<gene>
    <name evidence="3" type="ORF">QO012_001797</name>
</gene>
<evidence type="ECO:0000256" key="2">
    <source>
        <dbReference type="SAM" id="SignalP"/>
    </source>
</evidence>
<proteinExistence type="predicted"/>
<dbReference type="EMBL" id="JAUSVP010000004">
    <property type="protein sequence ID" value="MDQ0447301.1"/>
    <property type="molecule type" value="Genomic_DNA"/>
</dbReference>
<dbReference type="RefSeq" id="WP_238207073.1">
    <property type="nucleotide sequence ID" value="NZ_BPQE01000031.1"/>
</dbReference>
<sequence length="77" mass="8168">MLRSLALGAACVFACLATAEARTTRTATAEPQAAEATSAVRPVSVTTPEPGPACGRSRRRLWIEGEGWVVRKVPTCR</sequence>
<evidence type="ECO:0000313" key="3">
    <source>
        <dbReference type="EMBL" id="MDQ0447301.1"/>
    </source>
</evidence>
<dbReference type="Proteomes" id="UP001231124">
    <property type="component" value="Unassembled WGS sequence"/>
</dbReference>
<feature type="region of interest" description="Disordered" evidence="1">
    <location>
        <begin position="24"/>
        <end position="52"/>
    </location>
</feature>
<feature type="compositionally biased region" description="Low complexity" evidence="1">
    <location>
        <begin position="24"/>
        <end position="39"/>
    </location>
</feature>
<accession>A0ABU0HYA7</accession>
<protein>
    <submittedName>
        <fullName evidence="3">Uncharacterized protein</fullName>
    </submittedName>
</protein>
<organism evidence="3 4">
    <name type="scientific">Methylobacterium aerolatum</name>
    <dbReference type="NCBI Taxonomy" id="418708"/>
    <lineage>
        <taxon>Bacteria</taxon>
        <taxon>Pseudomonadati</taxon>
        <taxon>Pseudomonadota</taxon>
        <taxon>Alphaproteobacteria</taxon>
        <taxon>Hyphomicrobiales</taxon>
        <taxon>Methylobacteriaceae</taxon>
        <taxon>Methylobacterium</taxon>
    </lineage>
</organism>
<reference evidence="3 4" key="1">
    <citation type="submission" date="2023-07" db="EMBL/GenBank/DDBJ databases">
        <title>Genomic Encyclopedia of Type Strains, Phase IV (KMG-IV): sequencing the most valuable type-strain genomes for metagenomic binning, comparative biology and taxonomic classification.</title>
        <authorList>
            <person name="Goeker M."/>
        </authorList>
    </citation>
    <scope>NUCLEOTIDE SEQUENCE [LARGE SCALE GENOMIC DNA]</scope>
    <source>
        <strain evidence="3 4">DSM 19013</strain>
    </source>
</reference>
<evidence type="ECO:0000256" key="1">
    <source>
        <dbReference type="SAM" id="MobiDB-lite"/>
    </source>
</evidence>
<comment type="caution">
    <text evidence="3">The sequence shown here is derived from an EMBL/GenBank/DDBJ whole genome shotgun (WGS) entry which is preliminary data.</text>
</comment>
<feature type="chain" id="PRO_5045959887" evidence="2">
    <location>
        <begin position="20"/>
        <end position="77"/>
    </location>
</feature>
<keyword evidence="4" id="KW-1185">Reference proteome</keyword>